<reference evidence="2 3" key="1">
    <citation type="submission" date="2021-10" db="EMBL/GenBank/DDBJ databases">
        <authorList>
            <person name="Grouzdev D.S."/>
            <person name="Pantiukh K.S."/>
            <person name="Krutkina M.S."/>
        </authorList>
    </citation>
    <scope>NUCLEOTIDE SEQUENCE [LARGE SCALE GENOMIC DNA]</scope>
    <source>
        <strain evidence="2 3">Z-7514</strain>
    </source>
</reference>
<accession>A0AAW4WWJ1</accession>
<dbReference type="Gene3D" id="1.10.1510.20">
    <property type="entry name" value="Propanediol/glycerol dehydratase, small subunit"/>
    <property type="match status" value="1"/>
</dbReference>
<proteinExistence type="predicted"/>
<organism evidence="2 3">
    <name type="scientific">Halanaerobium polyolivorans</name>
    <dbReference type="NCBI Taxonomy" id="2886943"/>
    <lineage>
        <taxon>Bacteria</taxon>
        <taxon>Bacillati</taxon>
        <taxon>Bacillota</taxon>
        <taxon>Clostridia</taxon>
        <taxon>Halanaerobiales</taxon>
        <taxon>Halanaerobiaceae</taxon>
        <taxon>Halanaerobium</taxon>
    </lineage>
</organism>
<feature type="compositionally biased region" description="Basic and acidic residues" evidence="1">
    <location>
        <begin position="38"/>
        <end position="52"/>
    </location>
</feature>
<dbReference type="InterPro" id="IPR036091">
    <property type="entry name" value="Prodiol/glycerol_DeHase__sf_su"/>
</dbReference>
<feature type="region of interest" description="Disordered" evidence="1">
    <location>
        <begin position="16"/>
        <end position="56"/>
    </location>
</feature>
<dbReference type="AlphaFoldDB" id="A0AAW4WWJ1"/>
<evidence type="ECO:0000256" key="1">
    <source>
        <dbReference type="SAM" id="MobiDB-lite"/>
    </source>
</evidence>
<protein>
    <submittedName>
        <fullName evidence="2">Diol dehydratase small subunit</fullName>
    </submittedName>
</protein>
<dbReference type="Proteomes" id="UP001199296">
    <property type="component" value="Unassembled WGS sequence"/>
</dbReference>
<name>A0AAW4WWJ1_9FIRM</name>
<dbReference type="EMBL" id="JAJFAT010000002">
    <property type="protein sequence ID" value="MCC3144143.1"/>
    <property type="molecule type" value="Genomic_DNA"/>
</dbReference>
<evidence type="ECO:0000313" key="2">
    <source>
        <dbReference type="EMBL" id="MCC3144143.1"/>
    </source>
</evidence>
<dbReference type="RefSeq" id="WP_229343698.1">
    <property type="nucleotide sequence ID" value="NZ_JAJFAT010000002.1"/>
</dbReference>
<dbReference type="PIRSF" id="PIRSF018505">
    <property type="entry name" value="Prpndl_dhdrts_sm"/>
    <property type="match status" value="1"/>
</dbReference>
<feature type="compositionally biased region" description="Polar residues" evidence="1">
    <location>
        <begin position="16"/>
        <end position="32"/>
    </location>
</feature>
<gene>
    <name evidence="2" type="ORF">LJ207_02270</name>
</gene>
<dbReference type="InterPro" id="IPR003207">
    <property type="entry name" value="Ppandiol/glycerol_DeHydtase_su"/>
</dbReference>
<evidence type="ECO:0000313" key="3">
    <source>
        <dbReference type="Proteomes" id="UP001199296"/>
    </source>
</evidence>
<comment type="caution">
    <text evidence="2">The sequence shown here is derived from an EMBL/GenBank/DDBJ whole genome shotgun (WGS) entry which is preliminary data.</text>
</comment>
<sequence length="172" mass="19452">MDKELVESIVRNVLSNLDEGQSGSSKSPKKNTGGNGLTDKDYPLGEKRKDLVKTPSGKSLDDIKFEDIISGKTDGSELKITAETLNHQAEIARSVDREQFAKNLERAAELTRVDDDRILEIYNQLRPYRSTKQELLDIANELENKYDAVINAELIREAADVYEKRNRLKGDR</sequence>
<keyword evidence="3" id="KW-1185">Reference proteome</keyword>
<dbReference type="SUPFAM" id="SSF47148">
    <property type="entry name" value="Diol dehydratase, gamma subunit"/>
    <property type="match status" value="1"/>
</dbReference>
<dbReference type="NCBIfam" id="NF011972">
    <property type="entry name" value="PRK15443.1-3"/>
    <property type="match status" value="1"/>
</dbReference>
<dbReference type="Pfam" id="PF02287">
    <property type="entry name" value="Dehydratase_SU"/>
    <property type="match status" value="1"/>
</dbReference>